<evidence type="ECO:0008006" key="8">
    <source>
        <dbReference type="Google" id="ProtNLM"/>
    </source>
</evidence>
<sequence length="108" mass="11664">MAMAAEAARMSRVHPSPSTVAAGRARELRAQGVAVLDLTVGEPDFDTPDNVKAAGIAAIERGDTKYTSARRASSRGALNYPALPRWARAISRGFLPPAGRYWCRWPAR</sequence>
<dbReference type="PANTHER" id="PTHR46383:SF1">
    <property type="entry name" value="ASPARTATE AMINOTRANSFERASE"/>
    <property type="match status" value="1"/>
</dbReference>
<proteinExistence type="inferred from homology"/>
<comment type="cofactor">
    <cofactor evidence="1">
        <name>pyridoxal 5'-phosphate</name>
        <dbReference type="ChEBI" id="CHEBI:597326"/>
    </cofactor>
</comment>
<comment type="similarity">
    <text evidence="2">Belongs to the class-I pyridoxal-phosphate-dependent aminotransferase family.</text>
</comment>
<accession>A0A2N9JHL8</accession>
<keyword evidence="5" id="KW-0663">Pyridoxal phosphate</keyword>
<keyword evidence="3" id="KW-0032">Aminotransferase</keyword>
<evidence type="ECO:0000256" key="3">
    <source>
        <dbReference type="ARBA" id="ARBA00022576"/>
    </source>
</evidence>
<dbReference type="InterPro" id="IPR015424">
    <property type="entry name" value="PyrdxlP-dep_Trfase"/>
</dbReference>
<dbReference type="Proteomes" id="UP000238164">
    <property type="component" value="Chromosome 1"/>
</dbReference>
<evidence type="ECO:0000256" key="4">
    <source>
        <dbReference type="ARBA" id="ARBA00022679"/>
    </source>
</evidence>
<dbReference type="AlphaFoldDB" id="A0A2N9JHL8"/>
<name>A0A2N9JHL8_9ACTN</name>
<protein>
    <recommendedName>
        <fullName evidence="8">Aspartate transaminase</fullName>
    </recommendedName>
</protein>
<dbReference type="InterPro" id="IPR050596">
    <property type="entry name" value="AspAT/PAT-like"/>
</dbReference>
<dbReference type="KEGG" id="mgg:MPLG2_2215"/>
<dbReference type="GO" id="GO:0008483">
    <property type="term" value="F:transaminase activity"/>
    <property type="evidence" value="ECO:0007669"/>
    <property type="project" value="UniProtKB-KW"/>
</dbReference>
<dbReference type="PANTHER" id="PTHR46383">
    <property type="entry name" value="ASPARTATE AMINOTRANSFERASE"/>
    <property type="match status" value="1"/>
</dbReference>
<evidence type="ECO:0000256" key="1">
    <source>
        <dbReference type="ARBA" id="ARBA00001933"/>
    </source>
</evidence>
<evidence type="ECO:0000256" key="2">
    <source>
        <dbReference type="ARBA" id="ARBA00007441"/>
    </source>
</evidence>
<organism evidence="6 7">
    <name type="scientific">Micropruina glycogenica</name>
    <dbReference type="NCBI Taxonomy" id="75385"/>
    <lineage>
        <taxon>Bacteria</taxon>
        <taxon>Bacillati</taxon>
        <taxon>Actinomycetota</taxon>
        <taxon>Actinomycetes</taxon>
        <taxon>Propionibacteriales</taxon>
        <taxon>Nocardioidaceae</taxon>
        <taxon>Micropruina</taxon>
    </lineage>
</organism>
<dbReference type="InterPro" id="IPR015422">
    <property type="entry name" value="PyrdxlP-dep_Trfase_small"/>
</dbReference>
<gene>
    <name evidence="6" type="ORF">MPLG2_2215</name>
</gene>
<evidence type="ECO:0000313" key="6">
    <source>
        <dbReference type="EMBL" id="SPD87246.1"/>
    </source>
</evidence>
<dbReference type="GO" id="GO:0006520">
    <property type="term" value="P:amino acid metabolic process"/>
    <property type="evidence" value="ECO:0007669"/>
    <property type="project" value="InterPro"/>
</dbReference>
<dbReference type="Gene3D" id="3.90.1150.10">
    <property type="entry name" value="Aspartate Aminotransferase, domain 1"/>
    <property type="match status" value="1"/>
</dbReference>
<evidence type="ECO:0000313" key="7">
    <source>
        <dbReference type="Proteomes" id="UP000238164"/>
    </source>
</evidence>
<dbReference type="SUPFAM" id="SSF53383">
    <property type="entry name" value="PLP-dependent transferases"/>
    <property type="match status" value="1"/>
</dbReference>
<keyword evidence="7" id="KW-1185">Reference proteome</keyword>
<keyword evidence="4" id="KW-0808">Transferase</keyword>
<reference evidence="6 7" key="1">
    <citation type="submission" date="2018-02" db="EMBL/GenBank/DDBJ databases">
        <authorList>
            <person name="Cohen D.B."/>
            <person name="Kent A.D."/>
        </authorList>
    </citation>
    <scope>NUCLEOTIDE SEQUENCE [LARGE SCALE GENOMIC DNA]</scope>
    <source>
        <strain evidence="6">1</strain>
    </source>
</reference>
<evidence type="ECO:0000256" key="5">
    <source>
        <dbReference type="ARBA" id="ARBA00022898"/>
    </source>
</evidence>
<dbReference type="EMBL" id="LT985188">
    <property type="protein sequence ID" value="SPD87246.1"/>
    <property type="molecule type" value="Genomic_DNA"/>
</dbReference>